<reference evidence="3" key="2">
    <citation type="journal article" date="2000" name="J. Virol.">
        <title>Sequence and functional analysis of EBNA-LP and EBNA2 proteins from nonhuman primate lymphocryptoviruses.</title>
        <authorList>
            <person name="Peng R."/>
            <person name="Gordadze A.V."/>
            <person name="Fuentes Panana E.M."/>
            <person name="Wang F."/>
            <person name="Zong J."/>
            <person name="Hayward G.S."/>
            <person name="Tan J."/>
            <person name="Ling P.D."/>
        </authorList>
    </citation>
    <scope>NUCLEOTIDE SEQUENCE</scope>
</reference>
<reference evidence="3" key="1">
    <citation type="submission" date="1999-11" db="EMBL/GenBank/DDBJ databases">
        <authorList>
            <person name="Peng R.S."/>
            <person name="Gordadze A.V."/>
            <person name="Panana E.M.F."/>
            <person name="Wang F."/>
            <person name="Zong J."/>
            <person name="Hayward G.S."/>
            <person name="Tan J."/>
            <person name="Ling P.D."/>
        </authorList>
    </citation>
    <scope>NUCLEOTIDE SEQUENCE</scope>
</reference>
<evidence type="ECO:0000313" key="3">
    <source>
        <dbReference type="EMBL" id="AAF25209.1"/>
    </source>
</evidence>
<evidence type="ECO:0000259" key="2">
    <source>
        <dbReference type="Pfam" id="PF03363"/>
    </source>
</evidence>
<dbReference type="InterPro" id="IPR005030">
    <property type="entry name" value="Herpes_LP"/>
</dbReference>
<feature type="domain" description="Herpesvirus leader protein" evidence="2">
    <location>
        <begin position="130"/>
        <end position="301"/>
    </location>
</feature>
<feature type="region of interest" description="Disordered" evidence="1">
    <location>
        <begin position="1"/>
        <end position="265"/>
    </location>
</feature>
<organism evidence="3">
    <name type="scientific">Macacine gammaherpesvirus 4</name>
    <name type="common">Rhesus lymphocryptovirus</name>
    <dbReference type="NCBI Taxonomy" id="45455"/>
    <lineage>
        <taxon>Viruses</taxon>
        <taxon>Duplodnaviria</taxon>
        <taxon>Heunggongvirae</taxon>
        <taxon>Peploviricota</taxon>
        <taxon>Herviviricetes</taxon>
        <taxon>Herpesvirales</taxon>
        <taxon>Orthoherpesviridae</taxon>
        <taxon>Gammaherpesvirinae</taxon>
        <taxon>Lymphocryptovirus</taxon>
        <taxon>Lymphocryptovirus macacinegamma4</taxon>
    </lineage>
</organism>
<evidence type="ECO:0000256" key="1">
    <source>
        <dbReference type="SAM" id="MobiDB-lite"/>
    </source>
</evidence>
<name>Q9Q5K1_9GAMA</name>
<dbReference type="EMBL" id="AF200823">
    <property type="protein sequence ID" value="AAF25209.1"/>
    <property type="molecule type" value="mRNA"/>
</dbReference>
<gene>
    <name evidence="3" type="primary">EBNA-LP</name>
</gene>
<sequence>MGDPSEATGPSRPGPPGLGPEGPFGDLLRRRRHNSPTGGDPQGPTRVRRRVFLEEEERPVSGPPVGDPSEATGPSRPGPPGLGPEGPFGDLLRRRRHNSPTGGDPQGPTRVRRRVFLEEEERPVSGPPVGDPSEATGPSRPGPPGLGPEGPFGDLLRRRRHNSPTGGDPQGPTRVRRRVFLEEEERPVSGPPVGDPSEATGPSRPGPPGLGPEGPFGDLLRRRRHNSPTGGDPQGPTRVRRRVFLEEEERPVSGPPVPQGPLIQPGARSWSEWLARSRQRTNPQQVTTTCRRRVYIEEEEEI</sequence>
<accession>Q9Q5K1</accession>
<protein>
    <submittedName>
        <fullName evidence="3">EBNA-LP homolog</fullName>
    </submittedName>
</protein>
<proteinExistence type="evidence at transcript level"/>
<dbReference type="Pfam" id="PF03363">
    <property type="entry name" value="Herpes_LP"/>
    <property type="match status" value="1"/>
</dbReference>